<name>A0ABX7GYH7_9GAMM</name>
<gene>
    <name evidence="1" type="ORF">ISN74_09095</name>
</gene>
<accession>A0ABX7GYH7</accession>
<protein>
    <recommendedName>
        <fullName evidence="3">Peptidase M15-like protein</fullName>
    </recommendedName>
</protein>
<evidence type="ECO:0008006" key="3">
    <source>
        <dbReference type="Google" id="ProtNLM"/>
    </source>
</evidence>
<dbReference type="Gene3D" id="3.30.1380.10">
    <property type="match status" value="1"/>
</dbReference>
<dbReference type="Proteomes" id="UP000663181">
    <property type="component" value="Chromosome"/>
</dbReference>
<dbReference type="InterPro" id="IPR009045">
    <property type="entry name" value="Zn_M74/Hedgehog-like"/>
</dbReference>
<dbReference type="EMBL" id="CP064030">
    <property type="protein sequence ID" value="QRN55457.1"/>
    <property type="molecule type" value="Genomic_DNA"/>
</dbReference>
<organism evidence="1 2">
    <name type="scientific">Dyella caseinilytica</name>
    <dbReference type="NCBI Taxonomy" id="1849581"/>
    <lineage>
        <taxon>Bacteria</taxon>
        <taxon>Pseudomonadati</taxon>
        <taxon>Pseudomonadota</taxon>
        <taxon>Gammaproteobacteria</taxon>
        <taxon>Lysobacterales</taxon>
        <taxon>Rhodanobacteraceae</taxon>
        <taxon>Dyella</taxon>
    </lineage>
</organism>
<evidence type="ECO:0000313" key="2">
    <source>
        <dbReference type="Proteomes" id="UP000663181"/>
    </source>
</evidence>
<sequence>MIASTRDKKRSEPIINYGSYKVSDAGVRLVLERIAVETGRAVKVTSGDRDWVPSGGARNSLHLNKRAVDFHVEGWPDAQVFDLLLAKRATIFGESKGKAFRYQIIQHGPDTITGGAHIHMGIVPEPGEAYGRGFLVEGMTAATRGRYKVVDPP</sequence>
<evidence type="ECO:0000313" key="1">
    <source>
        <dbReference type="EMBL" id="QRN55457.1"/>
    </source>
</evidence>
<proteinExistence type="predicted"/>
<dbReference type="RefSeq" id="WP_188799023.1">
    <property type="nucleotide sequence ID" value="NZ_BMIZ01000001.1"/>
</dbReference>
<dbReference type="SUPFAM" id="SSF55166">
    <property type="entry name" value="Hedgehog/DD-peptidase"/>
    <property type="match status" value="1"/>
</dbReference>
<reference evidence="1 2" key="1">
    <citation type="submission" date="2020-10" db="EMBL/GenBank/DDBJ databases">
        <title>Phylogeny of dyella-like bacteria.</title>
        <authorList>
            <person name="Fu J."/>
        </authorList>
    </citation>
    <scope>NUCLEOTIDE SEQUENCE [LARGE SCALE GENOMIC DNA]</scope>
    <source>
        <strain evidence="1 2">DHOB09</strain>
    </source>
</reference>
<keyword evidence="2" id="KW-1185">Reference proteome</keyword>